<comment type="caution">
    <text evidence="3">The sequence shown here is derived from an EMBL/GenBank/DDBJ whole genome shotgun (WGS) entry which is preliminary data.</text>
</comment>
<dbReference type="AlphaFoldDB" id="A0AAW1NTK4"/>
<name>A0AAW1NTK4_9CHLO</name>
<dbReference type="InterPro" id="IPR029327">
    <property type="entry name" value="HAUS4"/>
</dbReference>
<dbReference type="Pfam" id="PF14735">
    <property type="entry name" value="HAUS4"/>
    <property type="match status" value="1"/>
</dbReference>
<dbReference type="Proteomes" id="UP001465755">
    <property type="component" value="Unassembled WGS sequence"/>
</dbReference>
<gene>
    <name evidence="3" type="ORF">WJX73_003203</name>
</gene>
<dbReference type="GO" id="GO:0051011">
    <property type="term" value="F:microtubule minus-end binding"/>
    <property type="evidence" value="ECO:0007669"/>
    <property type="project" value="TreeGrafter"/>
</dbReference>
<protein>
    <submittedName>
        <fullName evidence="3">Uncharacterized protein</fullName>
    </submittedName>
</protein>
<keyword evidence="4" id="KW-1185">Reference proteome</keyword>
<evidence type="ECO:0000313" key="3">
    <source>
        <dbReference type="EMBL" id="KAK9798196.1"/>
    </source>
</evidence>
<dbReference type="EMBL" id="JALJOQ010000099">
    <property type="protein sequence ID" value="KAK9798196.1"/>
    <property type="molecule type" value="Genomic_DNA"/>
</dbReference>
<dbReference type="PANTHER" id="PTHR16219">
    <property type="entry name" value="AUGMIN SUBUNIT 4 FAMILY MEMBER"/>
    <property type="match status" value="1"/>
</dbReference>
<evidence type="ECO:0000313" key="4">
    <source>
        <dbReference type="Proteomes" id="UP001465755"/>
    </source>
</evidence>
<proteinExistence type="predicted"/>
<dbReference type="PANTHER" id="PTHR16219:SF1">
    <property type="entry name" value="HAUS AUGMIN-LIKE COMPLEX SUBUNIT 4"/>
    <property type="match status" value="1"/>
</dbReference>
<sequence>MQQVTVRKLQLDLLKAQAAELCLEQQLEQELSPGHDDPLPSGILRSLEASHAAQHLSLGPSIAHADEGDADPEFEGSGDHLLGITPRALLAAHGDTTEPAQESLQEWAPELSAALEQRCSWLAEAVCTSGGSGNDPADLTTAVQQLSGALEAAEQSRDAAEERFVSEAEALTDVHRQLHDTEERVAEAYVQALQCQQASDEKEFALAHSMHQQHLAAVTQMESQLLADTYSSESSKALMQILRHLEDAAAAKSSQIKQVSDKIIARENLGPEYMQLAKQYGAARQLIHDLKRMA</sequence>
<dbReference type="GO" id="GO:0070652">
    <property type="term" value="C:HAUS complex"/>
    <property type="evidence" value="ECO:0007669"/>
    <property type="project" value="InterPro"/>
</dbReference>
<evidence type="ECO:0000256" key="2">
    <source>
        <dbReference type="SAM" id="MobiDB-lite"/>
    </source>
</evidence>
<accession>A0AAW1NTK4</accession>
<feature type="coiled-coil region" evidence="1">
    <location>
        <begin position="143"/>
        <end position="170"/>
    </location>
</feature>
<evidence type="ECO:0000256" key="1">
    <source>
        <dbReference type="SAM" id="Coils"/>
    </source>
</evidence>
<dbReference type="GO" id="GO:0051225">
    <property type="term" value="P:spindle assembly"/>
    <property type="evidence" value="ECO:0007669"/>
    <property type="project" value="InterPro"/>
</dbReference>
<keyword evidence="1" id="KW-0175">Coiled coil</keyword>
<organism evidence="3 4">
    <name type="scientific">Symbiochloris irregularis</name>
    <dbReference type="NCBI Taxonomy" id="706552"/>
    <lineage>
        <taxon>Eukaryota</taxon>
        <taxon>Viridiplantae</taxon>
        <taxon>Chlorophyta</taxon>
        <taxon>core chlorophytes</taxon>
        <taxon>Trebouxiophyceae</taxon>
        <taxon>Trebouxiales</taxon>
        <taxon>Trebouxiaceae</taxon>
        <taxon>Symbiochloris</taxon>
    </lineage>
</organism>
<feature type="region of interest" description="Disordered" evidence="2">
    <location>
        <begin position="62"/>
        <end position="81"/>
    </location>
</feature>
<reference evidence="3 4" key="1">
    <citation type="journal article" date="2024" name="Nat. Commun.">
        <title>Phylogenomics reveals the evolutionary origins of lichenization in chlorophyte algae.</title>
        <authorList>
            <person name="Puginier C."/>
            <person name="Libourel C."/>
            <person name="Otte J."/>
            <person name="Skaloud P."/>
            <person name="Haon M."/>
            <person name="Grisel S."/>
            <person name="Petersen M."/>
            <person name="Berrin J.G."/>
            <person name="Delaux P.M."/>
            <person name="Dal Grande F."/>
            <person name="Keller J."/>
        </authorList>
    </citation>
    <scope>NUCLEOTIDE SEQUENCE [LARGE SCALE GENOMIC DNA]</scope>
    <source>
        <strain evidence="3 4">SAG 2036</strain>
    </source>
</reference>